<dbReference type="InterPro" id="IPR007922">
    <property type="entry name" value="DciA-like"/>
</dbReference>
<evidence type="ECO:0000313" key="2">
    <source>
        <dbReference type="Proteomes" id="UP000253319"/>
    </source>
</evidence>
<proteinExistence type="predicted"/>
<dbReference type="PANTHER" id="PTHR36456:SF1">
    <property type="entry name" value="UPF0232 PROTEIN SCO3875"/>
    <property type="match status" value="1"/>
</dbReference>
<reference evidence="1 2" key="1">
    <citation type="submission" date="2018-06" db="EMBL/GenBank/DDBJ databases">
        <title>Flavobacterium tibetense sp. nov., isolated from a wetland YonghuCo on Tibetan Plateau.</title>
        <authorList>
            <person name="Xing P."/>
            <person name="Phurbu D."/>
            <person name="Lu H."/>
        </authorList>
    </citation>
    <scope>NUCLEOTIDE SEQUENCE [LARGE SCALE GENOMIC DNA]</scope>
    <source>
        <strain evidence="1 2">YH5</strain>
    </source>
</reference>
<dbReference type="AlphaFoldDB" id="A0A365P2Q7"/>
<dbReference type="Proteomes" id="UP000253319">
    <property type="component" value="Unassembled WGS sequence"/>
</dbReference>
<accession>A0A365P2Q7</accession>
<organism evidence="1 2">
    <name type="scientific">Flavobacterium tibetense</name>
    <dbReference type="NCBI Taxonomy" id="2233533"/>
    <lineage>
        <taxon>Bacteria</taxon>
        <taxon>Pseudomonadati</taxon>
        <taxon>Bacteroidota</taxon>
        <taxon>Flavobacteriia</taxon>
        <taxon>Flavobacteriales</taxon>
        <taxon>Flavobacteriaceae</taxon>
        <taxon>Flavobacterium</taxon>
    </lineage>
</organism>
<protein>
    <submittedName>
        <fullName evidence="1">DUF721 domain-containing protein</fullName>
    </submittedName>
</protein>
<dbReference type="OrthoDB" id="9804942at2"/>
<dbReference type="Pfam" id="PF05258">
    <property type="entry name" value="DciA"/>
    <property type="match status" value="1"/>
</dbReference>
<dbReference type="EMBL" id="QLST01000005">
    <property type="protein sequence ID" value="RBA28824.1"/>
    <property type="molecule type" value="Genomic_DNA"/>
</dbReference>
<sequence>MAKRLNEENTISDVLKEFVATYKLHDGIVKVDAKTAWFKLMGNGVTNYTEEVVLKNNTLYIKLTSSVLRDELGYGKEKIIKMINEEIGEEVVKALVLR</sequence>
<evidence type="ECO:0000313" key="1">
    <source>
        <dbReference type="EMBL" id="RBA28824.1"/>
    </source>
</evidence>
<gene>
    <name evidence="1" type="ORF">DPN68_05390</name>
</gene>
<comment type="caution">
    <text evidence="1">The sequence shown here is derived from an EMBL/GenBank/DDBJ whole genome shotgun (WGS) entry which is preliminary data.</text>
</comment>
<keyword evidence="2" id="KW-1185">Reference proteome</keyword>
<dbReference type="RefSeq" id="WP_113988625.1">
    <property type="nucleotide sequence ID" value="NZ_QLST01000005.1"/>
</dbReference>
<dbReference type="PANTHER" id="PTHR36456">
    <property type="entry name" value="UPF0232 PROTEIN SCO3875"/>
    <property type="match status" value="1"/>
</dbReference>
<name>A0A365P2Q7_9FLAO</name>